<accession>T1EWK4</accession>
<dbReference type="EMBL" id="AMQM01002016">
    <property type="status" value="NOT_ANNOTATED_CDS"/>
    <property type="molecule type" value="Genomic_DNA"/>
</dbReference>
<gene>
    <name evidence="2" type="primary">20200954</name>
    <name evidence="1" type="ORF">HELRODRAFT_165302</name>
</gene>
<dbReference type="Proteomes" id="UP000015101">
    <property type="component" value="Unassembled WGS sequence"/>
</dbReference>
<sequence length="228" mass="25637">MEDLIKTIVVVLQASGLSITYAEVPDFALQLKLLIISRTFRLDDPTEEAFVGSQCSVTTVGTASNAVLCLRTEQKYNQVVSNTSFMVDNCPPAIKSTEMFRINVPLLSFVKRNNKVQLDDSQPTTSFGLGIDDRYFVFVIQQQQLNQLSNKQSEGLALWDGLDESPSRPREETFVNLHHVTSSKNSDWMISNPVMTTNCPPADINLIFTTSKFILTKSIFPYIYSKEH</sequence>
<dbReference type="EMBL" id="KB097700">
    <property type="protein sequence ID" value="ESN91297.1"/>
    <property type="molecule type" value="Genomic_DNA"/>
</dbReference>
<name>T1EWK4_HELRO</name>
<evidence type="ECO:0000313" key="3">
    <source>
        <dbReference type="Proteomes" id="UP000015101"/>
    </source>
</evidence>
<reference evidence="2" key="3">
    <citation type="submission" date="2015-06" db="UniProtKB">
        <authorList>
            <consortium name="EnsemblMetazoa"/>
        </authorList>
    </citation>
    <scope>IDENTIFICATION</scope>
</reference>
<proteinExistence type="predicted"/>
<reference evidence="3" key="1">
    <citation type="submission" date="2012-12" db="EMBL/GenBank/DDBJ databases">
        <authorList>
            <person name="Hellsten U."/>
            <person name="Grimwood J."/>
            <person name="Chapman J.A."/>
            <person name="Shapiro H."/>
            <person name="Aerts A."/>
            <person name="Otillar R.P."/>
            <person name="Terry A.Y."/>
            <person name="Boore J.L."/>
            <person name="Simakov O."/>
            <person name="Marletaz F."/>
            <person name="Cho S.-J."/>
            <person name="Edsinger-Gonzales E."/>
            <person name="Havlak P."/>
            <person name="Kuo D.-H."/>
            <person name="Larsson T."/>
            <person name="Lv J."/>
            <person name="Arendt D."/>
            <person name="Savage R."/>
            <person name="Osoegawa K."/>
            <person name="de Jong P."/>
            <person name="Lindberg D.R."/>
            <person name="Seaver E.C."/>
            <person name="Weisblat D.A."/>
            <person name="Putnam N.H."/>
            <person name="Grigoriev I.V."/>
            <person name="Rokhsar D.S."/>
        </authorList>
    </citation>
    <scope>NUCLEOTIDE SEQUENCE</scope>
</reference>
<dbReference type="InParanoid" id="T1EWK4"/>
<dbReference type="RefSeq" id="XP_009030176.1">
    <property type="nucleotide sequence ID" value="XM_009031928.1"/>
</dbReference>
<protein>
    <submittedName>
        <fullName evidence="1 2">Uncharacterized protein</fullName>
    </submittedName>
</protein>
<reference evidence="1 3" key="2">
    <citation type="journal article" date="2013" name="Nature">
        <title>Insights into bilaterian evolution from three spiralian genomes.</title>
        <authorList>
            <person name="Simakov O."/>
            <person name="Marletaz F."/>
            <person name="Cho S.J."/>
            <person name="Edsinger-Gonzales E."/>
            <person name="Havlak P."/>
            <person name="Hellsten U."/>
            <person name="Kuo D.H."/>
            <person name="Larsson T."/>
            <person name="Lv J."/>
            <person name="Arendt D."/>
            <person name="Savage R."/>
            <person name="Osoegawa K."/>
            <person name="de Jong P."/>
            <person name="Grimwood J."/>
            <person name="Chapman J.A."/>
            <person name="Shapiro H."/>
            <person name="Aerts A."/>
            <person name="Otillar R.P."/>
            <person name="Terry A.Y."/>
            <person name="Boore J.L."/>
            <person name="Grigoriev I.V."/>
            <person name="Lindberg D.R."/>
            <person name="Seaver E.C."/>
            <person name="Weisblat D.A."/>
            <person name="Putnam N.H."/>
            <person name="Rokhsar D.S."/>
        </authorList>
    </citation>
    <scope>NUCLEOTIDE SEQUENCE</scope>
</reference>
<evidence type="ECO:0000313" key="1">
    <source>
        <dbReference type="EMBL" id="ESN91297.1"/>
    </source>
</evidence>
<dbReference type="CTD" id="20200954"/>
<dbReference type="EMBL" id="AMQM01002017">
    <property type="status" value="NOT_ANNOTATED_CDS"/>
    <property type="molecule type" value="Genomic_DNA"/>
</dbReference>
<dbReference type="AlphaFoldDB" id="T1EWK4"/>
<dbReference type="HOGENOM" id="CLU_1215935_0_0_1"/>
<evidence type="ECO:0000313" key="2">
    <source>
        <dbReference type="EnsemblMetazoa" id="HelroP165302"/>
    </source>
</evidence>
<keyword evidence="3" id="KW-1185">Reference proteome</keyword>
<dbReference type="GeneID" id="20200954"/>
<dbReference type="KEGG" id="hro:HELRODRAFT_165302"/>
<dbReference type="EnsemblMetazoa" id="HelroT165302">
    <property type="protein sequence ID" value="HelroP165302"/>
    <property type="gene ID" value="HelroG165302"/>
</dbReference>
<organism evidence="2 3">
    <name type="scientific">Helobdella robusta</name>
    <name type="common">Californian leech</name>
    <dbReference type="NCBI Taxonomy" id="6412"/>
    <lineage>
        <taxon>Eukaryota</taxon>
        <taxon>Metazoa</taxon>
        <taxon>Spiralia</taxon>
        <taxon>Lophotrochozoa</taxon>
        <taxon>Annelida</taxon>
        <taxon>Clitellata</taxon>
        <taxon>Hirudinea</taxon>
        <taxon>Rhynchobdellida</taxon>
        <taxon>Glossiphoniidae</taxon>
        <taxon>Helobdella</taxon>
    </lineage>
</organism>